<dbReference type="CDD" id="cd14361">
    <property type="entry name" value="UBA_HYPK"/>
    <property type="match status" value="1"/>
</dbReference>
<dbReference type="PANTHER" id="PTHR31184">
    <property type="entry name" value="HUNTINGTIN-INTERACTING PROTEIN K FAMILY MEMBER"/>
    <property type="match status" value="1"/>
</dbReference>
<keyword evidence="4" id="KW-1185">Reference proteome</keyword>
<keyword evidence="1" id="KW-0175">Coiled coil</keyword>
<proteinExistence type="predicted"/>
<protein>
    <submittedName>
        <fullName evidence="3">Huntingtin-interacting protein K</fullName>
    </submittedName>
</protein>
<evidence type="ECO:0000256" key="1">
    <source>
        <dbReference type="SAM" id="Coils"/>
    </source>
</evidence>
<sequence length="134" mass="15617">MAEPQLAEDGVEEGQVQKKKYLNEQAQGLEKVTDYVEEQDISGLQNAVTNIEDDMTNKREEKAKREKELAKVVVKKEDIELIVRATQMRIYIRQKYRIWYNSQVRELEISKSAAERSLREHKGNLIKALHSLTD</sequence>
<dbReference type="Proteomes" id="UP001174909">
    <property type="component" value="Unassembled WGS sequence"/>
</dbReference>
<gene>
    <name evidence="3" type="ORF">GBAR_LOCUS2144</name>
</gene>
<feature type="domain" description="Nascent polypeptide-associated complex subunit alpha-like UBA" evidence="2">
    <location>
        <begin position="104"/>
        <end position="133"/>
    </location>
</feature>
<evidence type="ECO:0000313" key="3">
    <source>
        <dbReference type="EMBL" id="CAI7997410.1"/>
    </source>
</evidence>
<dbReference type="InterPro" id="IPR038922">
    <property type="entry name" value="HYPK_UBA"/>
</dbReference>
<reference evidence="3" key="1">
    <citation type="submission" date="2023-03" db="EMBL/GenBank/DDBJ databases">
        <authorList>
            <person name="Steffen K."/>
            <person name="Cardenas P."/>
        </authorList>
    </citation>
    <scope>NUCLEOTIDE SEQUENCE</scope>
</reference>
<accession>A0AA35QZY0</accession>
<dbReference type="GO" id="GO:0050821">
    <property type="term" value="P:protein stabilization"/>
    <property type="evidence" value="ECO:0007669"/>
    <property type="project" value="TreeGrafter"/>
</dbReference>
<comment type="caution">
    <text evidence="3">The sequence shown here is derived from an EMBL/GenBank/DDBJ whole genome shotgun (WGS) entry which is preliminary data.</text>
</comment>
<organism evidence="3 4">
    <name type="scientific">Geodia barretti</name>
    <name type="common">Barrett's horny sponge</name>
    <dbReference type="NCBI Taxonomy" id="519541"/>
    <lineage>
        <taxon>Eukaryota</taxon>
        <taxon>Metazoa</taxon>
        <taxon>Porifera</taxon>
        <taxon>Demospongiae</taxon>
        <taxon>Heteroscleromorpha</taxon>
        <taxon>Tetractinellida</taxon>
        <taxon>Astrophorina</taxon>
        <taxon>Geodiidae</taxon>
        <taxon>Geodia</taxon>
    </lineage>
</organism>
<dbReference type="GO" id="GO:0043066">
    <property type="term" value="P:negative regulation of apoptotic process"/>
    <property type="evidence" value="ECO:0007669"/>
    <property type="project" value="TreeGrafter"/>
</dbReference>
<dbReference type="Pfam" id="PF19026">
    <property type="entry name" value="UBA_HYPK"/>
    <property type="match status" value="1"/>
</dbReference>
<name>A0AA35QZY0_GEOBA</name>
<dbReference type="InterPro" id="IPR052617">
    <property type="entry name" value="Huntingtin-int_K"/>
</dbReference>
<dbReference type="InterPro" id="IPR044034">
    <property type="entry name" value="NAC-like_UBA"/>
</dbReference>
<dbReference type="AlphaFoldDB" id="A0AA35QZY0"/>
<evidence type="ECO:0000313" key="4">
    <source>
        <dbReference type="Proteomes" id="UP001174909"/>
    </source>
</evidence>
<dbReference type="EMBL" id="CASHTH010000313">
    <property type="protein sequence ID" value="CAI7997410.1"/>
    <property type="molecule type" value="Genomic_DNA"/>
</dbReference>
<feature type="coiled-coil region" evidence="1">
    <location>
        <begin position="41"/>
        <end position="68"/>
    </location>
</feature>
<evidence type="ECO:0000259" key="2">
    <source>
        <dbReference type="Pfam" id="PF19026"/>
    </source>
</evidence>
<dbReference type="PANTHER" id="PTHR31184:SF2">
    <property type="entry name" value="HUNTINGTIN-INTERACTING PROTEIN K"/>
    <property type="match status" value="1"/>
</dbReference>